<feature type="region of interest" description="Disordered" evidence="1">
    <location>
        <begin position="99"/>
        <end position="264"/>
    </location>
</feature>
<reference evidence="3" key="1">
    <citation type="journal article" date="2017" name="Cell">
        <title>Insights into land plant evolution garnered from the Marchantia polymorpha genome.</title>
        <authorList>
            <person name="Bowman J.L."/>
            <person name="Kohchi T."/>
            <person name="Yamato K.T."/>
            <person name="Jenkins J."/>
            <person name="Shu S."/>
            <person name="Ishizaki K."/>
            <person name="Yamaoka S."/>
            <person name="Nishihama R."/>
            <person name="Nakamura Y."/>
            <person name="Berger F."/>
            <person name="Adam C."/>
            <person name="Aki S.S."/>
            <person name="Althoff F."/>
            <person name="Araki T."/>
            <person name="Arteaga-Vazquez M.A."/>
            <person name="Balasubrmanian S."/>
            <person name="Barry K."/>
            <person name="Bauer D."/>
            <person name="Boehm C.R."/>
            <person name="Briginshaw L."/>
            <person name="Caballero-Perez J."/>
            <person name="Catarino B."/>
            <person name="Chen F."/>
            <person name="Chiyoda S."/>
            <person name="Chovatia M."/>
            <person name="Davies K.M."/>
            <person name="Delmans M."/>
            <person name="Demura T."/>
            <person name="Dierschke T."/>
            <person name="Dolan L."/>
            <person name="Dorantes-Acosta A.E."/>
            <person name="Eklund D.M."/>
            <person name="Florent S.N."/>
            <person name="Flores-Sandoval E."/>
            <person name="Fujiyama A."/>
            <person name="Fukuzawa H."/>
            <person name="Galik B."/>
            <person name="Grimanelli D."/>
            <person name="Grimwood J."/>
            <person name="Grossniklaus U."/>
            <person name="Hamada T."/>
            <person name="Haseloff J."/>
            <person name="Hetherington A.J."/>
            <person name="Higo A."/>
            <person name="Hirakawa Y."/>
            <person name="Hundley H.N."/>
            <person name="Ikeda Y."/>
            <person name="Inoue K."/>
            <person name="Inoue S.I."/>
            <person name="Ishida S."/>
            <person name="Jia Q."/>
            <person name="Kakita M."/>
            <person name="Kanazawa T."/>
            <person name="Kawai Y."/>
            <person name="Kawashima T."/>
            <person name="Kennedy M."/>
            <person name="Kinose K."/>
            <person name="Kinoshita T."/>
            <person name="Kohara Y."/>
            <person name="Koide E."/>
            <person name="Komatsu K."/>
            <person name="Kopischke S."/>
            <person name="Kubo M."/>
            <person name="Kyozuka J."/>
            <person name="Lagercrantz U."/>
            <person name="Lin S.S."/>
            <person name="Lindquist E."/>
            <person name="Lipzen A.M."/>
            <person name="Lu C.W."/>
            <person name="De Luna E."/>
            <person name="Martienssen R.A."/>
            <person name="Minamino N."/>
            <person name="Mizutani M."/>
            <person name="Mizutani M."/>
            <person name="Mochizuki N."/>
            <person name="Monte I."/>
            <person name="Mosher R."/>
            <person name="Nagasaki H."/>
            <person name="Nakagami H."/>
            <person name="Naramoto S."/>
            <person name="Nishitani K."/>
            <person name="Ohtani M."/>
            <person name="Okamoto T."/>
            <person name="Okumura M."/>
            <person name="Phillips J."/>
            <person name="Pollak B."/>
            <person name="Reinders A."/>
            <person name="Rovekamp M."/>
            <person name="Sano R."/>
            <person name="Sawa S."/>
            <person name="Schmid M.W."/>
            <person name="Shirakawa M."/>
            <person name="Solano R."/>
            <person name="Spunde A."/>
            <person name="Suetsugu N."/>
            <person name="Sugano S."/>
            <person name="Sugiyama A."/>
            <person name="Sun R."/>
            <person name="Suzuki Y."/>
            <person name="Takenaka M."/>
            <person name="Takezawa D."/>
            <person name="Tomogane H."/>
            <person name="Tsuzuki M."/>
            <person name="Ueda T."/>
            <person name="Umeda M."/>
            <person name="Ward J.M."/>
            <person name="Watanabe Y."/>
            <person name="Yazaki K."/>
            <person name="Yokoyama R."/>
            <person name="Yoshitake Y."/>
            <person name="Yotsui I."/>
            <person name="Zachgo S."/>
            <person name="Schmutz J."/>
        </authorList>
    </citation>
    <scope>NUCLEOTIDE SEQUENCE [LARGE SCALE GENOMIC DNA]</scope>
    <source>
        <strain evidence="3">Tak-1</strain>
    </source>
</reference>
<feature type="compositionally biased region" description="Basic and acidic residues" evidence="1">
    <location>
        <begin position="436"/>
        <end position="451"/>
    </location>
</feature>
<feature type="compositionally biased region" description="Basic and acidic residues" evidence="1">
    <location>
        <begin position="62"/>
        <end position="78"/>
    </location>
</feature>
<feature type="region of interest" description="Disordered" evidence="1">
    <location>
        <begin position="1"/>
        <end position="78"/>
    </location>
</feature>
<feature type="compositionally biased region" description="Polar residues" evidence="1">
    <location>
        <begin position="466"/>
        <end position="478"/>
    </location>
</feature>
<feature type="compositionally biased region" description="Basic residues" evidence="1">
    <location>
        <begin position="47"/>
        <end position="61"/>
    </location>
</feature>
<proteinExistence type="predicted"/>
<feature type="compositionally biased region" description="Basic residues" evidence="1">
    <location>
        <begin position="224"/>
        <end position="239"/>
    </location>
</feature>
<feature type="compositionally biased region" description="Basic and acidic residues" evidence="1">
    <location>
        <begin position="210"/>
        <end position="223"/>
    </location>
</feature>
<sequence length="508" mass="55586">MGIEPAVRCFSTTSPGEPEDIAPVRSICPMKAPWSRPSPVYQTPHRPGAKRRRTIARRHGKQKMEAMKRPRSSSAEREQLEHHLIPFGAARRVVTVLDYEESGSREEKLQEQFPPTLPTDYPSTSKGQVAPALPSDIPSTSQGQVAPALPSDIPSTSQVPPAVPSTNALQTDNPSISVGPPAPAPALRAETASTSTADTNKAVLSPPEIEIEKKSPQETESTKGKGKAPKVPNKKRRVKVQSLEPAELATPRRKPSPTPAPASGVWRSLAACWGSKSQPAMLGNVPFSKEDKKRHYNVLYEDTRGDGRRSSASADRRRSRSQSRSPSRLSTDAHAHDGRRRFTDVHNVGERSAKDDSPPYADVLVEMIDVSEDESVPGELKDPAELHTELDDAGRFEVLDGQTKMRSPKTGPDASNTSGKGQGRLETVENVGNEQPHLERTASTVEDRRIADSVQYDFDVRRSSRADSNVLETLNADQLESRESGDDEGRTGGVSRYVFDPPRKFSRQ</sequence>
<feature type="compositionally biased region" description="Basic and acidic residues" evidence="1">
    <location>
        <begin position="479"/>
        <end position="490"/>
    </location>
</feature>
<dbReference type="AlphaFoldDB" id="A0A2R6XFV7"/>
<evidence type="ECO:0000313" key="3">
    <source>
        <dbReference type="Proteomes" id="UP000244005"/>
    </source>
</evidence>
<feature type="compositionally biased region" description="Polar residues" evidence="1">
    <location>
        <begin position="153"/>
        <end position="176"/>
    </location>
</feature>
<organism evidence="2 3">
    <name type="scientific">Marchantia polymorpha</name>
    <name type="common">Common liverwort</name>
    <name type="synonym">Marchantia aquatica</name>
    <dbReference type="NCBI Taxonomy" id="3197"/>
    <lineage>
        <taxon>Eukaryota</taxon>
        <taxon>Viridiplantae</taxon>
        <taxon>Streptophyta</taxon>
        <taxon>Embryophyta</taxon>
        <taxon>Marchantiophyta</taxon>
        <taxon>Marchantiopsida</taxon>
        <taxon>Marchantiidae</taxon>
        <taxon>Marchantiales</taxon>
        <taxon>Marchantiaceae</taxon>
        <taxon>Marchantia</taxon>
    </lineage>
</organism>
<accession>A0A2R6XFV7</accession>
<feature type="region of interest" description="Disordered" evidence="1">
    <location>
        <begin position="277"/>
        <end position="508"/>
    </location>
</feature>
<name>A0A2R6XFV7_MARPO</name>
<evidence type="ECO:0000256" key="1">
    <source>
        <dbReference type="SAM" id="MobiDB-lite"/>
    </source>
</evidence>
<protein>
    <submittedName>
        <fullName evidence="2">Uncharacterized protein</fullName>
    </submittedName>
</protein>
<keyword evidence="3" id="KW-1185">Reference proteome</keyword>
<gene>
    <name evidence="2" type="ORF">MARPO_0016s0055</name>
</gene>
<dbReference type="EMBL" id="KZ772688">
    <property type="protein sequence ID" value="PTQ44990.1"/>
    <property type="molecule type" value="Genomic_DNA"/>
</dbReference>
<feature type="compositionally biased region" description="Basic and acidic residues" evidence="1">
    <location>
        <begin position="331"/>
        <end position="357"/>
    </location>
</feature>
<dbReference type="Proteomes" id="UP000244005">
    <property type="component" value="Unassembled WGS sequence"/>
</dbReference>
<evidence type="ECO:0000313" key="2">
    <source>
        <dbReference type="EMBL" id="PTQ44990.1"/>
    </source>
</evidence>
<feature type="compositionally biased region" description="Basic and acidic residues" evidence="1">
    <location>
        <begin position="379"/>
        <end position="398"/>
    </location>
</feature>